<keyword evidence="6" id="KW-1133">Transmembrane helix</keyword>
<dbReference type="SUPFAM" id="SSF81653">
    <property type="entry name" value="Calcium ATPase, transduction domain A"/>
    <property type="match status" value="1"/>
</dbReference>
<dbReference type="InterPro" id="IPR036412">
    <property type="entry name" value="HAD-like_sf"/>
</dbReference>
<proteinExistence type="predicted"/>
<dbReference type="RefSeq" id="WP_049725794.1">
    <property type="nucleotide sequence ID" value="NZ_CP012154.1"/>
</dbReference>
<dbReference type="Gene3D" id="2.70.150.10">
    <property type="entry name" value="Calcium-transporting ATPase, cytoplasmic transduction domain A"/>
    <property type="match status" value="1"/>
</dbReference>
<dbReference type="NCBIfam" id="TIGR01494">
    <property type="entry name" value="ATPase_P-type"/>
    <property type="match status" value="2"/>
</dbReference>
<dbReference type="InterPro" id="IPR023298">
    <property type="entry name" value="ATPase_P-typ_TM_dom_sf"/>
</dbReference>
<dbReference type="SFLD" id="SFLDG00002">
    <property type="entry name" value="C1.7:_P-type_atpase_like"/>
    <property type="match status" value="1"/>
</dbReference>
<name>A0A0K0XX57_9GAMM</name>
<comment type="subcellular location">
    <subcellularLocation>
        <location evidence="1">Membrane</location>
        <topology evidence="1">Multi-pass membrane protein</topology>
    </subcellularLocation>
</comment>
<dbReference type="GO" id="GO:0016887">
    <property type="term" value="F:ATP hydrolysis activity"/>
    <property type="evidence" value="ECO:0007669"/>
    <property type="project" value="InterPro"/>
</dbReference>
<evidence type="ECO:0000256" key="3">
    <source>
        <dbReference type="ARBA" id="ARBA00022741"/>
    </source>
</evidence>
<evidence type="ECO:0000256" key="6">
    <source>
        <dbReference type="ARBA" id="ARBA00022989"/>
    </source>
</evidence>
<dbReference type="Proteomes" id="UP000066624">
    <property type="component" value="Chromosome"/>
</dbReference>
<protein>
    <submittedName>
        <fullName evidence="8">ATPase, P-type (Transporting), HAD superfamily, subfamily IC</fullName>
    </submittedName>
</protein>
<dbReference type="AlphaFoldDB" id="A0A0K0XX57"/>
<dbReference type="GO" id="GO:0016020">
    <property type="term" value="C:membrane"/>
    <property type="evidence" value="ECO:0007669"/>
    <property type="project" value="UniProtKB-SubCell"/>
</dbReference>
<organism evidence="8 9">
    <name type="scientific">Wenzhouxiangella marina</name>
    <dbReference type="NCBI Taxonomy" id="1579979"/>
    <lineage>
        <taxon>Bacteria</taxon>
        <taxon>Pseudomonadati</taxon>
        <taxon>Pseudomonadota</taxon>
        <taxon>Gammaproteobacteria</taxon>
        <taxon>Chromatiales</taxon>
        <taxon>Wenzhouxiangellaceae</taxon>
        <taxon>Wenzhouxiangella</taxon>
    </lineage>
</organism>
<dbReference type="InterPro" id="IPR001757">
    <property type="entry name" value="P_typ_ATPase"/>
</dbReference>
<dbReference type="InterPro" id="IPR023214">
    <property type="entry name" value="HAD_sf"/>
</dbReference>
<dbReference type="STRING" id="1579979.WM2015_1845"/>
<dbReference type="PRINTS" id="PR00120">
    <property type="entry name" value="HATPASE"/>
</dbReference>
<dbReference type="InterPro" id="IPR004014">
    <property type="entry name" value="ATPase_P-typ_cation-transptr_N"/>
</dbReference>
<keyword evidence="7" id="KW-0472">Membrane</keyword>
<keyword evidence="9" id="KW-1185">Reference proteome</keyword>
<evidence type="ECO:0000256" key="7">
    <source>
        <dbReference type="ARBA" id="ARBA00023136"/>
    </source>
</evidence>
<dbReference type="Pfam" id="PF00122">
    <property type="entry name" value="E1-E2_ATPase"/>
    <property type="match status" value="1"/>
</dbReference>
<dbReference type="InterPro" id="IPR023299">
    <property type="entry name" value="ATPase_P-typ_cyto_dom_N"/>
</dbReference>
<keyword evidence="5" id="KW-1278">Translocase</keyword>
<keyword evidence="2" id="KW-0812">Transmembrane</keyword>
<dbReference type="SUPFAM" id="SSF56784">
    <property type="entry name" value="HAD-like"/>
    <property type="match status" value="1"/>
</dbReference>
<dbReference type="InterPro" id="IPR008250">
    <property type="entry name" value="ATPase_P-typ_transduc_dom_A_sf"/>
</dbReference>
<dbReference type="InterPro" id="IPR006068">
    <property type="entry name" value="ATPase_P-typ_cation-transptr_C"/>
</dbReference>
<dbReference type="KEGG" id="wma:WM2015_1845"/>
<evidence type="ECO:0000256" key="2">
    <source>
        <dbReference type="ARBA" id="ARBA00022692"/>
    </source>
</evidence>
<dbReference type="SMART" id="SM00831">
    <property type="entry name" value="Cation_ATPase_N"/>
    <property type="match status" value="1"/>
</dbReference>
<evidence type="ECO:0000313" key="9">
    <source>
        <dbReference type="Proteomes" id="UP000066624"/>
    </source>
</evidence>
<keyword evidence="4" id="KW-0067">ATP-binding</keyword>
<reference evidence="8 9" key="1">
    <citation type="submission" date="2015-07" db="EMBL/GenBank/DDBJ databases">
        <authorList>
            <person name="Noorani M."/>
        </authorList>
    </citation>
    <scope>NUCLEOTIDE SEQUENCE [LARGE SCALE GENOMIC DNA]</scope>
    <source>
        <strain evidence="8 9">KCTC 42284</strain>
    </source>
</reference>
<dbReference type="PRINTS" id="PR00119">
    <property type="entry name" value="CATATPASE"/>
</dbReference>
<keyword evidence="3" id="KW-0547">Nucleotide-binding</keyword>
<dbReference type="SFLD" id="SFLDF00027">
    <property type="entry name" value="p-type_atpase"/>
    <property type="match status" value="1"/>
</dbReference>
<evidence type="ECO:0000256" key="5">
    <source>
        <dbReference type="ARBA" id="ARBA00022967"/>
    </source>
</evidence>
<dbReference type="Gene3D" id="3.40.1110.10">
    <property type="entry name" value="Calcium-transporting ATPase, cytoplasmic domain N"/>
    <property type="match status" value="2"/>
</dbReference>
<dbReference type="Pfam" id="PF00689">
    <property type="entry name" value="Cation_ATPase_C"/>
    <property type="match status" value="1"/>
</dbReference>
<dbReference type="GO" id="GO:0005524">
    <property type="term" value="F:ATP binding"/>
    <property type="evidence" value="ECO:0007669"/>
    <property type="project" value="UniProtKB-KW"/>
</dbReference>
<sequence length="821" mass="87698">MQRPVPDELLELLADTSKGLSGAEVDARRARYGPNDILGEPDSGWRELLRDTLKDPMLWFLLGTSLLYGVLGDTREAVILLIALVPFLGMDAYLHRRTQASTAGLSKQLASRVAVLRGGERVVVPTADLVPGDLIELSASDFAPADAILCTDDGLQVDESALTGEAYPVRKHAFSTSAGRQGGDREANAWVLAGTRVLTGAGRLRIAYTGADTFYGEIVRSAQRGRQARTPLQKAIGQLVAILVVAATLLCIALAMIRWHQGHGLLDALLSAVTLAVAALPEEFPIVFTFFLGVGVYRLARRRALVRRAVVVENIGRVTTICSDKTGTLTEGRLALSQEIPADEVEADGLLSIAAAASDPEGTDPIDAAILARATAPTSPIVARFPFTEDRKRETRVFERSPGMFLAVAKGAPETVVDMSALDDDQRRSWLARVEALAAKGYKVIACASLTIDAADWQGQEPDEAYDIAGLLAFEDPVRDGVREAVADCRRSGIHVIMVTGDHPLTATAIGRQIGLADGKPKVVLADDIQATIESDPAALRRIDVIARAIPSQKLAIVQALQALDEIVAVTGDGVNDVPALKAADVGIAMGQRGTQSAREVASIVLTDDNFSSIVHAIGEGQQLFSNLRLSFAYLLMIHLPLVLSAALIPLAGYPLLYLPIHIVWLELIIHPTALLVFQNLPGDRLLARGRGQRRIRFFRPSEWATIGAVGLLLTVLLIAGYDRSLGADQAVEHARATVIVALSIASAALMAVLSGLRTPTAWAVAIGTLVGTMVLVQTPFLASKLHVMPLHLDDWLIALAAGSLIALLPMLGSMAHRRSD</sequence>
<dbReference type="GO" id="GO:0015662">
    <property type="term" value="F:P-type ion transporter activity"/>
    <property type="evidence" value="ECO:0007669"/>
    <property type="project" value="UniProtKB-ARBA"/>
</dbReference>
<dbReference type="Pfam" id="PF00702">
    <property type="entry name" value="Hydrolase"/>
    <property type="match status" value="1"/>
</dbReference>
<dbReference type="PROSITE" id="PS00154">
    <property type="entry name" value="ATPASE_E1_E2"/>
    <property type="match status" value="1"/>
</dbReference>
<dbReference type="InterPro" id="IPR018303">
    <property type="entry name" value="ATPase_P-typ_P_site"/>
</dbReference>
<dbReference type="Gene3D" id="1.20.1110.10">
    <property type="entry name" value="Calcium-transporting ATPase, transmembrane domain"/>
    <property type="match status" value="2"/>
</dbReference>
<dbReference type="OrthoDB" id="9814270at2"/>
<evidence type="ECO:0000313" key="8">
    <source>
        <dbReference type="EMBL" id="AKS42212.1"/>
    </source>
</evidence>
<evidence type="ECO:0000256" key="1">
    <source>
        <dbReference type="ARBA" id="ARBA00004141"/>
    </source>
</evidence>
<dbReference type="InterPro" id="IPR044492">
    <property type="entry name" value="P_typ_ATPase_HD_dom"/>
</dbReference>
<evidence type="ECO:0000256" key="4">
    <source>
        <dbReference type="ARBA" id="ARBA00022840"/>
    </source>
</evidence>
<dbReference type="EMBL" id="CP012154">
    <property type="protein sequence ID" value="AKS42212.1"/>
    <property type="molecule type" value="Genomic_DNA"/>
</dbReference>
<gene>
    <name evidence="8" type="ORF">WM2015_1845</name>
</gene>
<dbReference type="SUPFAM" id="SSF81665">
    <property type="entry name" value="Calcium ATPase, transmembrane domain M"/>
    <property type="match status" value="1"/>
</dbReference>
<dbReference type="PANTHER" id="PTHR42861">
    <property type="entry name" value="CALCIUM-TRANSPORTING ATPASE"/>
    <property type="match status" value="1"/>
</dbReference>
<dbReference type="SFLD" id="SFLDS00003">
    <property type="entry name" value="Haloacid_Dehalogenase"/>
    <property type="match status" value="1"/>
</dbReference>
<dbReference type="PATRIC" id="fig|1579979.3.peg.1888"/>
<dbReference type="Gene3D" id="3.40.50.1000">
    <property type="entry name" value="HAD superfamily/HAD-like"/>
    <property type="match status" value="2"/>
</dbReference>
<dbReference type="InterPro" id="IPR059000">
    <property type="entry name" value="ATPase_P-type_domA"/>
</dbReference>
<dbReference type="Pfam" id="PF00690">
    <property type="entry name" value="Cation_ATPase_N"/>
    <property type="match status" value="1"/>
</dbReference>
<accession>A0A0K0XX57</accession>